<organism evidence="4 5">
    <name type="scientific">Dermacoccus profundi</name>
    <dbReference type="NCBI Taxonomy" id="322602"/>
    <lineage>
        <taxon>Bacteria</taxon>
        <taxon>Bacillati</taxon>
        <taxon>Actinomycetota</taxon>
        <taxon>Actinomycetes</taxon>
        <taxon>Micrococcales</taxon>
        <taxon>Dermacoccaceae</taxon>
        <taxon>Dermacoccus</taxon>
    </lineage>
</organism>
<dbReference type="InterPro" id="IPR025828">
    <property type="entry name" value="Put_sensor_dom"/>
</dbReference>
<evidence type="ECO:0000313" key="5">
    <source>
        <dbReference type="Proteomes" id="UP001500350"/>
    </source>
</evidence>
<keyword evidence="5" id="KW-1185">Reference proteome</keyword>
<evidence type="ECO:0000256" key="2">
    <source>
        <dbReference type="SAM" id="Phobius"/>
    </source>
</evidence>
<name>A0ABP4NIN3_9MICO</name>
<feature type="region of interest" description="Disordered" evidence="1">
    <location>
        <begin position="1"/>
        <end position="21"/>
    </location>
</feature>
<evidence type="ECO:0000259" key="3">
    <source>
        <dbReference type="Pfam" id="PF13796"/>
    </source>
</evidence>
<proteinExistence type="predicted"/>
<dbReference type="Proteomes" id="UP001500350">
    <property type="component" value="Unassembled WGS sequence"/>
</dbReference>
<feature type="transmembrane region" description="Helical" evidence="2">
    <location>
        <begin position="69"/>
        <end position="89"/>
    </location>
</feature>
<feature type="transmembrane region" description="Helical" evidence="2">
    <location>
        <begin position="42"/>
        <end position="63"/>
    </location>
</feature>
<gene>
    <name evidence="4" type="ORF">GCM10009763_08250</name>
</gene>
<protein>
    <recommendedName>
        <fullName evidence="3">Putative sensor domain-containing protein</fullName>
    </recommendedName>
</protein>
<keyword evidence="2" id="KW-1133">Transmembrane helix</keyword>
<reference evidence="5" key="1">
    <citation type="journal article" date="2019" name="Int. J. Syst. Evol. Microbiol.">
        <title>The Global Catalogue of Microorganisms (GCM) 10K type strain sequencing project: providing services to taxonomists for standard genome sequencing and annotation.</title>
        <authorList>
            <consortium name="The Broad Institute Genomics Platform"/>
            <consortium name="The Broad Institute Genome Sequencing Center for Infectious Disease"/>
            <person name="Wu L."/>
            <person name="Ma J."/>
        </authorList>
    </citation>
    <scope>NUCLEOTIDE SEQUENCE [LARGE SCALE GENOMIC DNA]</scope>
    <source>
        <strain evidence="5">JCM 14589</strain>
    </source>
</reference>
<feature type="domain" description="Putative sensor" evidence="3">
    <location>
        <begin position="44"/>
        <end position="129"/>
    </location>
</feature>
<keyword evidence="2" id="KW-0472">Membrane</keyword>
<evidence type="ECO:0000256" key="1">
    <source>
        <dbReference type="SAM" id="MobiDB-lite"/>
    </source>
</evidence>
<dbReference type="EMBL" id="BAAANW010000007">
    <property type="protein sequence ID" value="GAA1562097.1"/>
    <property type="molecule type" value="Genomic_DNA"/>
</dbReference>
<accession>A0ABP4NIN3</accession>
<dbReference type="Pfam" id="PF13796">
    <property type="entry name" value="Sensor"/>
    <property type="match status" value="1"/>
</dbReference>
<keyword evidence="2" id="KW-0812">Transmembrane</keyword>
<sequence>MPLHSVEEMSTPDVTAPVPTNAAGSAMDREFRWSPRQALRDSAYLFAGWWIHLLGFVAFAVLMSGGLSMLFVLVGIPLVLGGLGVAHVMTDAERSMQRHLLDRALPDAPTAAETGWSIKRVWEALKDPRRNRFSTP</sequence>
<comment type="caution">
    <text evidence="4">The sequence shown here is derived from an EMBL/GenBank/DDBJ whole genome shotgun (WGS) entry which is preliminary data.</text>
</comment>
<evidence type="ECO:0000313" key="4">
    <source>
        <dbReference type="EMBL" id="GAA1562097.1"/>
    </source>
</evidence>